<dbReference type="Pfam" id="PF01490">
    <property type="entry name" value="Aa_trans"/>
    <property type="match status" value="1"/>
</dbReference>
<evidence type="ECO:0000256" key="4">
    <source>
        <dbReference type="ARBA" id="ARBA00023136"/>
    </source>
</evidence>
<feature type="signal peptide" evidence="7">
    <location>
        <begin position="1"/>
        <end position="31"/>
    </location>
</feature>
<name>A0A7S4AFH0_9STRA</name>
<reference evidence="9" key="1">
    <citation type="submission" date="2021-01" db="EMBL/GenBank/DDBJ databases">
        <authorList>
            <person name="Corre E."/>
            <person name="Pelletier E."/>
            <person name="Niang G."/>
            <person name="Scheremetjew M."/>
            <person name="Finn R."/>
            <person name="Kale V."/>
            <person name="Holt S."/>
            <person name="Cochrane G."/>
            <person name="Meng A."/>
            <person name="Brown T."/>
            <person name="Cohen L."/>
        </authorList>
    </citation>
    <scope>NUCLEOTIDE SEQUENCE</scope>
    <source>
        <strain evidence="9">10249 10 AB</strain>
    </source>
</reference>
<evidence type="ECO:0000256" key="6">
    <source>
        <dbReference type="SAM" id="Phobius"/>
    </source>
</evidence>
<feature type="transmembrane region" description="Helical" evidence="6">
    <location>
        <begin position="277"/>
        <end position="303"/>
    </location>
</feature>
<evidence type="ECO:0000256" key="5">
    <source>
        <dbReference type="SAM" id="MobiDB-lite"/>
    </source>
</evidence>
<feature type="transmembrane region" description="Helical" evidence="6">
    <location>
        <begin position="315"/>
        <end position="335"/>
    </location>
</feature>
<feature type="domain" description="Amino acid transporter transmembrane" evidence="8">
    <location>
        <begin position="105"/>
        <end position="521"/>
    </location>
</feature>
<evidence type="ECO:0000256" key="1">
    <source>
        <dbReference type="ARBA" id="ARBA00004141"/>
    </source>
</evidence>
<keyword evidence="7" id="KW-0732">Signal</keyword>
<evidence type="ECO:0000313" key="9">
    <source>
        <dbReference type="EMBL" id="CAE0714008.1"/>
    </source>
</evidence>
<feature type="region of interest" description="Disordered" evidence="5">
    <location>
        <begin position="82"/>
        <end position="102"/>
    </location>
</feature>
<evidence type="ECO:0000259" key="8">
    <source>
        <dbReference type="Pfam" id="PF01490"/>
    </source>
</evidence>
<dbReference type="EMBL" id="HBIX01008792">
    <property type="protein sequence ID" value="CAE0714008.1"/>
    <property type="molecule type" value="Transcribed_RNA"/>
</dbReference>
<feature type="compositionally biased region" description="Polar residues" evidence="5">
    <location>
        <begin position="83"/>
        <end position="98"/>
    </location>
</feature>
<evidence type="ECO:0000256" key="3">
    <source>
        <dbReference type="ARBA" id="ARBA00022989"/>
    </source>
</evidence>
<proteinExistence type="predicted"/>
<dbReference type="GO" id="GO:0015179">
    <property type="term" value="F:L-amino acid transmembrane transporter activity"/>
    <property type="evidence" value="ECO:0007669"/>
    <property type="project" value="TreeGrafter"/>
</dbReference>
<feature type="transmembrane region" description="Helical" evidence="6">
    <location>
        <begin position="250"/>
        <end position="270"/>
    </location>
</feature>
<comment type="subcellular location">
    <subcellularLocation>
        <location evidence="1">Membrane</location>
        <topology evidence="1">Multi-pass membrane protein</topology>
    </subcellularLocation>
</comment>
<protein>
    <recommendedName>
        <fullName evidence="8">Amino acid transporter transmembrane domain-containing protein</fullName>
    </recommendedName>
</protein>
<evidence type="ECO:0000256" key="7">
    <source>
        <dbReference type="SAM" id="SignalP"/>
    </source>
</evidence>
<feature type="chain" id="PRO_5031193321" description="Amino acid transporter transmembrane domain-containing protein" evidence="7">
    <location>
        <begin position="32"/>
        <end position="529"/>
    </location>
</feature>
<dbReference type="InterPro" id="IPR013057">
    <property type="entry name" value="AA_transpt_TM"/>
</dbReference>
<organism evidence="9">
    <name type="scientific">Pseudo-nitzschia australis</name>
    <dbReference type="NCBI Taxonomy" id="44445"/>
    <lineage>
        <taxon>Eukaryota</taxon>
        <taxon>Sar</taxon>
        <taxon>Stramenopiles</taxon>
        <taxon>Ochrophyta</taxon>
        <taxon>Bacillariophyta</taxon>
        <taxon>Bacillariophyceae</taxon>
        <taxon>Bacillariophycidae</taxon>
        <taxon>Bacillariales</taxon>
        <taxon>Bacillariaceae</taxon>
        <taxon>Pseudo-nitzschia</taxon>
    </lineage>
</organism>
<gene>
    <name evidence="9" type="ORF">PAUS00366_LOCUS6760</name>
</gene>
<accession>A0A7S4AFH0</accession>
<keyword evidence="3 6" id="KW-1133">Transmembrane helix</keyword>
<feature type="transmembrane region" description="Helical" evidence="6">
    <location>
        <begin position="355"/>
        <end position="373"/>
    </location>
</feature>
<dbReference type="PANTHER" id="PTHR22950">
    <property type="entry name" value="AMINO ACID TRANSPORTER"/>
    <property type="match status" value="1"/>
</dbReference>
<feature type="transmembrane region" description="Helical" evidence="6">
    <location>
        <begin position="393"/>
        <end position="410"/>
    </location>
</feature>
<sequence length="529" mass="55927">MNNTSSRSRVPKVLLLLQLQLLLASLSLVSAEAAAAAAATTVATTTPFIRPRIGREPQQKNKADPTPVSWATISIRGGAAQKRTLNNQKTKTTPSGATNDKDNGASIATSVFNLANNVAGAGILTLAAGKASGTGWIPSIAICLTLAAVSSHTFSLVGKSCDLTGLNSFKDLWAYAFRSDKSAWIVDTMVFVQCFFVSIIYTGLLGDIFSALLRGTLGIERWWTNRTPIICIAASSILFPLNLIRDLTSLGFTSILGLIAILYTVGFMVVRALDGSYGVATAATATSGYFVAEGLLPAIPSFAKSSLWNVDMNSLVLMSNLGLAFISHYNAPSYWKSLGKSASAQKFSTISRRAYLILAIIYVTTMAAGYATFGDVSMGNILLNYSSSDVLATLGRLATGLSIVFGFPLVSNGCREGFKNAASALGVFPGARDPQNHTQLVATLLLITTSLSIVAKDVGLVAGFTGALMGSALVYICPPLLYSKIVEQKLGADSKEYQLVKRNLLWIPFGLFTASMGVTMTLKNALGSK</sequence>
<keyword evidence="2 6" id="KW-0812">Transmembrane</keyword>
<dbReference type="PANTHER" id="PTHR22950:SF652">
    <property type="entry name" value="TRANSMEMBRANE AMINO ACID TRANSPORTER FAMILY PROTEIN"/>
    <property type="match status" value="1"/>
</dbReference>
<feature type="transmembrane region" description="Helical" evidence="6">
    <location>
        <begin position="461"/>
        <end position="482"/>
    </location>
</feature>
<feature type="transmembrane region" description="Helical" evidence="6">
    <location>
        <begin position="190"/>
        <end position="213"/>
    </location>
</feature>
<feature type="transmembrane region" description="Helical" evidence="6">
    <location>
        <begin position="225"/>
        <end position="244"/>
    </location>
</feature>
<evidence type="ECO:0000256" key="2">
    <source>
        <dbReference type="ARBA" id="ARBA00022692"/>
    </source>
</evidence>
<dbReference type="AlphaFoldDB" id="A0A7S4AFH0"/>
<feature type="transmembrane region" description="Helical" evidence="6">
    <location>
        <begin position="438"/>
        <end position="455"/>
    </location>
</feature>
<feature type="transmembrane region" description="Helical" evidence="6">
    <location>
        <begin position="503"/>
        <end position="522"/>
    </location>
</feature>
<dbReference type="GO" id="GO:0016020">
    <property type="term" value="C:membrane"/>
    <property type="evidence" value="ECO:0007669"/>
    <property type="project" value="UniProtKB-SubCell"/>
</dbReference>
<keyword evidence="4 6" id="KW-0472">Membrane</keyword>